<feature type="chain" id="PRO_5043428723" description="TIL domain-containing protein" evidence="3">
    <location>
        <begin position="22"/>
        <end position="149"/>
    </location>
</feature>
<evidence type="ECO:0000313" key="5">
    <source>
        <dbReference type="EMBL" id="KAG8550052.1"/>
    </source>
</evidence>
<evidence type="ECO:0000256" key="1">
    <source>
        <dbReference type="ARBA" id="ARBA00022690"/>
    </source>
</evidence>
<name>A0AAV6ZRH1_ENGPU</name>
<dbReference type="AlphaFoldDB" id="A0AAV6ZRH1"/>
<reference evidence="5" key="1">
    <citation type="thesis" date="2020" institute="ProQuest LLC" country="789 East Eisenhower Parkway, Ann Arbor, MI, USA">
        <title>Comparative Genomics and Chromosome Evolution.</title>
        <authorList>
            <person name="Mudd A.B."/>
        </authorList>
    </citation>
    <scope>NUCLEOTIDE SEQUENCE</scope>
    <source>
        <strain evidence="5">237g6f4</strain>
        <tissue evidence="5">Blood</tissue>
    </source>
</reference>
<dbReference type="PANTHER" id="PTHR23259">
    <property type="entry name" value="RIDDLE"/>
    <property type="match status" value="1"/>
</dbReference>
<dbReference type="InterPro" id="IPR036084">
    <property type="entry name" value="Ser_inhib-like_sf"/>
</dbReference>
<comment type="caution">
    <text evidence="5">The sequence shown here is derived from an EMBL/GenBank/DDBJ whole genome shotgun (WGS) entry which is preliminary data.</text>
</comment>
<dbReference type="SUPFAM" id="SSF57567">
    <property type="entry name" value="Serine protease inhibitors"/>
    <property type="match status" value="2"/>
</dbReference>
<dbReference type="Pfam" id="PF01826">
    <property type="entry name" value="TIL"/>
    <property type="match status" value="1"/>
</dbReference>
<proteinExistence type="predicted"/>
<organism evidence="5 6">
    <name type="scientific">Engystomops pustulosus</name>
    <name type="common">Tungara frog</name>
    <name type="synonym">Physalaemus pustulosus</name>
    <dbReference type="NCBI Taxonomy" id="76066"/>
    <lineage>
        <taxon>Eukaryota</taxon>
        <taxon>Metazoa</taxon>
        <taxon>Chordata</taxon>
        <taxon>Craniata</taxon>
        <taxon>Vertebrata</taxon>
        <taxon>Euteleostomi</taxon>
        <taxon>Amphibia</taxon>
        <taxon>Batrachia</taxon>
        <taxon>Anura</taxon>
        <taxon>Neobatrachia</taxon>
        <taxon>Hyloidea</taxon>
        <taxon>Leptodactylidae</taxon>
        <taxon>Leiuperinae</taxon>
        <taxon>Engystomops</taxon>
    </lineage>
</organism>
<keyword evidence="3" id="KW-0732">Signal</keyword>
<evidence type="ECO:0000259" key="4">
    <source>
        <dbReference type="Pfam" id="PF01826"/>
    </source>
</evidence>
<dbReference type="Gene3D" id="2.10.25.10">
    <property type="entry name" value="Laminin"/>
    <property type="match status" value="2"/>
</dbReference>
<protein>
    <recommendedName>
        <fullName evidence="4">TIL domain-containing protein</fullName>
    </recommendedName>
</protein>
<dbReference type="EMBL" id="WNYA01000094">
    <property type="protein sequence ID" value="KAG8550052.1"/>
    <property type="molecule type" value="Genomic_DNA"/>
</dbReference>
<evidence type="ECO:0000256" key="2">
    <source>
        <dbReference type="ARBA" id="ARBA00023157"/>
    </source>
</evidence>
<feature type="signal peptide" evidence="3">
    <location>
        <begin position="1"/>
        <end position="21"/>
    </location>
</feature>
<keyword evidence="6" id="KW-1185">Reference proteome</keyword>
<dbReference type="PANTHER" id="PTHR23259:SF70">
    <property type="entry name" value="ACCESSORY GLAND PROTEIN ACP62F-RELATED"/>
    <property type="match status" value="1"/>
</dbReference>
<keyword evidence="2" id="KW-1015">Disulfide bond</keyword>
<evidence type="ECO:0000313" key="6">
    <source>
        <dbReference type="Proteomes" id="UP000824782"/>
    </source>
</evidence>
<dbReference type="InterPro" id="IPR002919">
    <property type="entry name" value="TIL_dom"/>
</dbReference>
<dbReference type="InterPro" id="IPR051368">
    <property type="entry name" value="SerProtInhib-TIL_Domain"/>
</dbReference>
<gene>
    <name evidence="5" type="ORF">GDO81_029179</name>
</gene>
<dbReference type="GO" id="GO:0030414">
    <property type="term" value="F:peptidase inhibitor activity"/>
    <property type="evidence" value="ECO:0007669"/>
    <property type="project" value="UniProtKB-KW"/>
</dbReference>
<accession>A0AAV6ZRH1</accession>
<keyword evidence="1" id="KW-0646">Protease inhibitor</keyword>
<dbReference type="Proteomes" id="UP000824782">
    <property type="component" value="Unassembled WGS sequence"/>
</dbReference>
<feature type="domain" description="TIL" evidence="4">
    <location>
        <begin position="92"/>
        <end position="145"/>
    </location>
</feature>
<evidence type="ECO:0000256" key="3">
    <source>
        <dbReference type="SAM" id="SignalP"/>
    </source>
</evidence>
<dbReference type="CDD" id="cd19941">
    <property type="entry name" value="TIL"/>
    <property type="match status" value="1"/>
</dbReference>
<sequence>MRFFMLSAVFLVAMLQWKVASDSTPECPENSTYKETGVCYLRCDNIETYSPEDICIALAVSTCKCNDGFLAQVGTNGTSVQCVRPKECNITCSENKHLVTFASGCQPTCDNPTTTDDCDIPCRPQCVCNKGYVLSGEKCVKPCECPTKA</sequence>